<organism evidence="1 2">
    <name type="scientific">Lentinula guzmanii</name>
    <dbReference type="NCBI Taxonomy" id="2804957"/>
    <lineage>
        <taxon>Eukaryota</taxon>
        <taxon>Fungi</taxon>
        <taxon>Dikarya</taxon>
        <taxon>Basidiomycota</taxon>
        <taxon>Agaricomycotina</taxon>
        <taxon>Agaricomycetes</taxon>
        <taxon>Agaricomycetidae</taxon>
        <taxon>Agaricales</taxon>
        <taxon>Marasmiineae</taxon>
        <taxon>Omphalotaceae</taxon>
        <taxon>Lentinula</taxon>
    </lineage>
</organism>
<name>A0AA38N0M9_9AGAR</name>
<reference evidence="1" key="2">
    <citation type="journal article" date="2023" name="Proc. Natl. Acad. Sci. U.S.A.">
        <title>A global phylogenomic analysis of the shiitake genus Lentinula.</title>
        <authorList>
            <person name="Sierra-Patev S."/>
            <person name="Min B."/>
            <person name="Naranjo-Ortiz M."/>
            <person name="Looney B."/>
            <person name="Konkel Z."/>
            <person name="Slot J.C."/>
            <person name="Sakamoto Y."/>
            <person name="Steenwyk J.L."/>
            <person name="Rokas A."/>
            <person name="Carro J."/>
            <person name="Camarero S."/>
            <person name="Ferreira P."/>
            <person name="Molpeceres G."/>
            <person name="Ruiz-Duenas F.J."/>
            <person name="Serrano A."/>
            <person name="Henrissat B."/>
            <person name="Drula E."/>
            <person name="Hughes K.W."/>
            <person name="Mata J.L."/>
            <person name="Ishikawa N.K."/>
            <person name="Vargas-Isla R."/>
            <person name="Ushijima S."/>
            <person name="Smith C.A."/>
            <person name="Donoghue J."/>
            <person name="Ahrendt S."/>
            <person name="Andreopoulos W."/>
            <person name="He G."/>
            <person name="LaButti K."/>
            <person name="Lipzen A."/>
            <person name="Ng V."/>
            <person name="Riley R."/>
            <person name="Sandor L."/>
            <person name="Barry K."/>
            <person name="Martinez A.T."/>
            <person name="Xiao Y."/>
            <person name="Gibbons J.G."/>
            <person name="Terashima K."/>
            <person name="Grigoriev I.V."/>
            <person name="Hibbett D."/>
        </authorList>
    </citation>
    <scope>NUCLEOTIDE SEQUENCE</scope>
    <source>
        <strain evidence="1">ET3784</strain>
    </source>
</reference>
<keyword evidence="2" id="KW-1185">Reference proteome</keyword>
<sequence length="185" mass="21446">MVIHIPIPRQILDCIPDNLHSHKATLLNCALAGKAWSFSAQRGIFYHITFVLPASYIITTSERARAYDQRNEQLVELYERKPFIASYVRNFELREIEGILNYGAREKETIRRRLGSLKDLTLQCSLTLVFVEQSDDYSPVPPYQTYSEQQSAVLSQLTINPELDHHNVLGTYRWDEWITVDTCRA</sequence>
<proteinExistence type="predicted"/>
<gene>
    <name evidence="1" type="ORF">DFJ43DRAFT_1153666</name>
</gene>
<dbReference type="Proteomes" id="UP001176059">
    <property type="component" value="Unassembled WGS sequence"/>
</dbReference>
<dbReference type="EMBL" id="JANVFO010000020">
    <property type="protein sequence ID" value="KAJ3732946.1"/>
    <property type="molecule type" value="Genomic_DNA"/>
</dbReference>
<reference evidence="1" key="1">
    <citation type="submission" date="2022-08" db="EMBL/GenBank/DDBJ databases">
        <authorList>
            <consortium name="DOE Joint Genome Institute"/>
            <person name="Min B."/>
            <person name="Sierra-Patev S."/>
            <person name="Naranjo-Ortiz M."/>
            <person name="Looney B."/>
            <person name="Konkel Z."/>
            <person name="Slot J.C."/>
            <person name="Sakamoto Y."/>
            <person name="Steenwyk J.L."/>
            <person name="Rokas A."/>
            <person name="Carro J."/>
            <person name="Camarero S."/>
            <person name="Ferreira P."/>
            <person name="Molpeceres G."/>
            <person name="Ruiz-duenas F.J."/>
            <person name="Serrano A."/>
            <person name="Henrissat B."/>
            <person name="Drula E."/>
            <person name="Hughes K.W."/>
            <person name="Mata J.L."/>
            <person name="Ishikawa N.K."/>
            <person name="Vargas-Isla R."/>
            <person name="Ushijima S."/>
            <person name="Smith C.A."/>
            <person name="Ahrendt S."/>
            <person name="Andreopoulos W."/>
            <person name="He G."/>
            <person name="LaButti K."/>
            <person name="Lipzen A."/>
            <person name="Ng V."/>
            <person name="Riley R."/>
            <person name="Sandor L."/>
            <person name="Barry K."/>
            <person name="Martinez A.T."/>
            <person name="Xiao Y."/>
            <person name="Gibbons J.G."/>
            <person name="Terashima K."/>
            <person name="Hibbett D.S."/>
            <person name="Grigoriev I.V."/>
        </authorList>
    </citation>
    <scope>NUCLEOTIDE SEQUENCE</scope>
    <source>
        <strain evidence="1">ET3784</strain>
    </source>
</reference>
<protein>
    <submittedName>
        <fullName evidence="1">Uncharacterized protein</fullName>
    </submittedName>
</protein>
<evidence type="ECO:0000313" key="2">
    <source>
        <dbReference type="Proteomes" id="UP001176059"/>
    </source>
</evidence>
<evidence type="ECO:0000313" key="1">
    <source>
        <dbReference type="EMBL" id="KAJ3732946.1"/>
    </source>
</evidence>
<comment type="caution">
    <text evidence="1">The sequence shown here is derived from an EMBL/GenBank/DDBJ whole genome shotgun (WGS) entry which is preliminary data.</text>
</comment>
<accession>A0AA38N0M9</accession>
<dbReference type="AlphaFoldDB" id="A0AA38N0M9"/>